<organism evidence="2 3">
    <name type="scientific">Roseiarcus fermentans</name>
    <dbReference type="NCBI Taxonomy" id="1473586"/>
    <lineage>
        <taxon>Bacteria</taxon>
        <taxon>Pseudomonadati</taxon>
        <taxon>Pseudomonadota</taxon>
        <taxon>Alphaproteobacteria</taxon>
        <taxon>Hyphomicrobiales</taxon>
        <taxon>Roseiarcaceae</taxon>
        <taxon>Roseiarcus</taxon>
    </lineage>
</organism>
<protein>
    <submittedName>
        <fullName evidence="2">Uncharacterized protein</fullName>
    </submittedName>
</protein>
<dbReference type="OrthoDB" id="4473689at2"/>
<gene>
    <name evidence="2" type="ORF">DFR50_13917</name>
</gene>
<keyword evidence="3" id="KW-1185">Reference proteome</keyword>
<evidence type="ECO:0000256" key="1">
    <source>
        <dbReference type="SAM" id="MobiDB-lite"/>
    </source>
</evidence>
<dbReference type="Proteomes" id="UP000253529">
    <property type="component" value="Unassembled WGS sequence"/>
</dbReference>
<feature type="compositionally biased region" description="Basic residues" evidence="1">
    <location>
        <begin position="179"/>
        <end position="191"/>
    </location>
</feature>
<sequence>MDQPAQNAHVSGNDNIVVQASGSVVTITTGLEPYLRLTQYEKRTKLAARNDSEAGLLSAYRADVVPLLGRDGARADLRAWLDAEAPVSIRVLVGAGGRGKTRLALELARAVAKDGWLAGFVPADELDRFRAQHGVEPWRWDRPVLVILDYSASEKGPTPMDPAALAAAAVATPPPARLRQGRRGARRRRGHLGLDQGPAEKPRRRGGGRRRRARPEGRRQRHGAAGAIDPMALQAQLIKALKADPEAANALEALLRAGGAALTAQTATVTGDANKVGQASGGSSVAIG</sequence>
<comment type="caution">
    <text evidence="2">The sequence shown here is derived from an EMBL/GenBank/DDBJ whole genome shotgun (WGS) entry which is preliminary data.</text>
</comment>
<feature type="compositionally biased region" description="Basic residues" evidence="1">
    <location>
        <begin position="202"/>
        <end position="213"/>
    </location>
</feature>
<proteinExistence type="predicted"/>
<dbReference type="EMBL" id="QNRK01000039">
    <property type="protein sequence ID" value="RBP04540.1"/>
    <property type="molecule type" value="Genomic_DNA"/>
</dbReference>
<reference evidence="2 3" key="1">
    <citation type="submission" date="2018-06" db="EMBL/GenBank/DDBJ databases">
        <title>Genomic Encyclopedia of Type Strains, Phase IV (KMG-IV): sequencing the most valuable type-strain genomes for metagenomic binning, comparative biology and taxonomic classification.</title>
        <authorList>
            <person name="Goeker M."/>
        </authorList>
    </citation>
    <scope>NUCLEOTIDE SEQUENCE [LARGE SCALE GENOMIC DNA]</scope>
    <source>
        <strain evidence="2 3">DSM 24875</strain>
    </source>
</reference>
<feature type="region of interest" description="Disordered" evidence="1">
    <location>
        <begin position="168"/>
        <end position="227"/>
    </location>
</feature>
<evidence type="ECO:0000313" key="2">
    <source>
        <dbReference type="EMBL" id="RBP04540.1"/>
    </source>
</evidence>
<accession>A0A366ES77</accession>
<dbReference type="AlphaFoldDB" id="A0A366ES77"/>
<evidence type="ECO:0000313" key="3">
    <source>
        <dbReference type="Proteomes" id="UP000253529"/>
    </source>
</evidence>
<dbReference type="RefSeq" id="WP_113892105.1">
    <property type="nucleotide sequence ID" value="NZ_QNRK01000039.1"/>
</dbReference>
<name>A0A366ES77_9HYPH</name>